<evidence type="ECO:0000313" key="2">
    <source>
        <dbReference type="Proteomes" id="UP000735302"/>
    </source>
</evidence>
<comment type="caution">
    <text evidence="1">The sequence shown here is derived from an EMBL/GenBank/DDBJ whole genome shotgun (WGS) entry which is preliminary data.</text>
</comment>
<sequence>MTRNRPTRFEYQQLQAVPWAAQQAAMNADHRSMAWCGPMPMPAAVGYIIYNTVVHTSVWSRIDRKLLKLVMVMVTTEAAAAAALLQINGGGGGGSGGGGCCTIMTCTTEGNEQQRLHVYELSVEIHHDSHATS</sequence>
<accession>A0AAV4DW50</accession>
<keyword evidence="2" id="KW-1185">Reference proteome</keyword>
<dbReference type="AlphaFoldDB" id="A0AAV4DW50"/>
<dbReference type="EMBL" id="BLXT01008384">
    <property type="protein sequence ID" value="GFO48232.1"/>
    <property type="molecule type" value="Genomic_DNA"/>
</dbReference>
<organism evidence="1 2">
    <name type="scientific">Plakobranchus ocellatus</name>
    <dbReference type="NCBI Taxonomy" id="259542"/>
    <lineage>
        <taxon>Eukaryota</taxon>
        <taxon>Metazoa</taxon>
        <taxon>Spiralia</taxon>
        <taxon>Lophotrochozoa</taxon>
        <taxon>Mollusca</taxon>
        <taxon>Gastropoda</taxon>
        <taxon>Heterobranchia</taxon>
        <taxon>Euthyneura</taxon>
        <taxon>Panpulmonata</taxon>
        <taxon>Sacoglossa</taxon>
        <taxon>Placobranchoidea</taxon>
        <taxon>Plakobranchidae</taxon>
        <taxon>Plakobranchus</taxon>
    </lineage>
</organism>
<protein>
    <submittedName>
        <fullName evidence="1">Uncharacterized protein</fullName>
    </submittedName>
</protein>
<gene>
    <name evidence="1" type="ORF">PoB_007473700</name>
</gene>
<reference evidence="1 2" key="1">
    <citation type="journal article" date="2021" name="Elife">
        <title>Chloroplast acquisition without the gene transfer in kleptoplastic sea slugs, Plakobranchus ocellatus.</title>
        <authorList>
            <person name="Maeda T."/>
            <person name="Takahashi S."/>
            <person name="Yoshida T."/>
            <person name="Shimamura S."/>
            <person name="Takaki Y."/>
            <person name="Nagai Y."/>
            <person name="Toyoda A."/>
            <person name="Suzuki Y."/>
            <person name="Arimoto A."/>
            <person name="Ishii H."/>
            <person name="Satoh N."/>
            <person name="Nishiyama T."/>
            <person name="Hasebe M."/>
            <person name="Maruyama T."/>
            <person name="Minagawa J."/>
            <person name="Obokata J."/>
            <person name="Shigenobu S."/>
        </authorList>
    </citation>
    <scope>NUCLEOTIDE SEQUENCE [LARGE SCALE GENOMIC DNA]</scope>
</reference>
<evidence type="ECO:0000313" key="1">
    <source>
        <dbReference type="EMBL" id="GFO48232.1"/>
    </source>
</evidence>
<dbReference type="Proteomes" id="UP000735302">
    <property type="component" value="Unassembled WGS sequence"/>
</dbReference>
<name>A0AAV4DW50_9GAST</name>
<proteinExistence type="predicted"/>